<organism evidence="3 4">
    <name type="scientific">Colletotrichum trifolii</name>
    <dbReference type="NCBI Taxonomy" id="5466"/>
    <lineage>
        <taxon>Eukaryota</taxon>
        <taxon>Fungi</taxon>
        <taxon>Dikarya</taxon>
        <taxon>Ascomycota</taxon>
        <taxon>Pezizomycotina</taxon>
        <taxon>Sordariomycetes</taxon>
        <taxon>Hypocreomycetidae</taxon>
        <taxon>Glomerellales</taxon>
        <taxon>Glomerellaceae</taxon>
        <taxon>Colletotrichum</taxon>
        <taxon>Colletotrichum orbiculare species complex</taxon>
    </lineage>
</organism>
<accession>A0A4R8Q3J0</accession>
<dbReference type="AlphaFoldDB" id="A0A4R8Q3J0"/>
<name>A0A4R8Q3J0_COLTR</name>
<feature type="domain" description="WWE" evidence="2">
    <location>
        <begin position="92"/>
        <end position="172"/>
    </location>
</feature>
<proteinExistence type="predicted"/>
<comment type="caution">
    <text evidence="3">The sequence shown here is derived from an EMBL/GenBank/DDBJ whole genome shotgun (WGS) entry which is preliminary data.</text>
</comment>
<keyword evidence="4" id="KW-1185">Reference proteome</keyword>
<evidence type="ECO:0000313" key="3">
    <source>
        <dbReference type="EMBL" id="TDZ28273.1"/>
    </source>
</evidence>
<sequence length="345" mass="38046">MARRDQHPGSWTRVLHLLLLFALQLPRTSASSPPAPRSATHPAARTEALAKRAGAFPNFSSDYEGRVQRGEYLRALMPLDDAQAARQNGGVPVASPFQDPDLAARWGWTLETAWYPYTKKLAPLHTQLLESAFADPAFPVDESRSGVYYHLHDKEFTQTNGEEGEPTRAVYSNVVNPRAGAFMFDENMSPKHVVKTYGAGTVPDLDTLSDMAFLQWVQACRHEGVDPKSLRVMFRAHVTYAPAFRTVVQALEEAGYGRVPGWKDRATIRMDTRPGAAVLGSTNGASSAWMLLQHKDVLGVKKITEAVVWGYQPRMRGLFGKASGFGFDASPDSAVLNIRFTVQDA</sequence>
<evidence type="ECO:0000259" key="2">
    <source>
        <dbReference type="PROSITE" id="PS50918"/>
    </source>
</evidence>
<evidence type="ECO:0000313" key="4">
    <source>
        <dbReference type="Proteomes" id="UP000295703"/>
    </source>
</evidence>
<dbReference type="EMBL" id="RYZW01001719">
    <property type="protein sequence ID" value="TDZ28273.1"/>
    <property type="molecule type" value="Genomic_DNA"/>
</dbReference>
<dbReference type="InterPro" id="IPR004170">
    <property type="entry name" value="WWE_dom"/>
</dbReference>
<dbReference type="Proteomes" id="UP000295703">
    <property type="component" value="Unassembled WGS sequence"/>
</dbReference>
<protein>
    <recommendedName>
        <fullName evidence="2">WWE domain-containing protein</fullName>
    </recommendedName>
</protein>
<keyword evidence="1" id="KW-0732">Signal</keyword>
<gene>
    <name evidence="3" type="ORF">CTRI78_v012068</name>
</gene>
<evidence type="ECO:0000256" key="1">
    <source>
        <dbReference type="SAM" id="SignalP"/>
    </source>
</evidence>
<feature type="signal peptide" evidence="1">
    <location>
        <begin position="1"/>
        <end position="30"/>
    </location>
</feature>
<reference evidence="3 4" key="1">
    <citation type="submission" date="2018-12" db="EMBL/GenBank/DDBJ databases">
        <title>Genome sequence and assembly of Colletotrichum trifolii.</title>
        <authorList>
            <person name="Gan P."/>
            <person name="Shirasu K."/>
        </authorList>
    </citation>
    <scope>NUCLEOTIDE SEQUENCE [LARGE SCALE GENOMIC DNA]</scope>
    <source>
        <strain evidence="3 4">543-2</strain>
    </source>
</reference>
<dbReference type="PROSITE" id="PS50918">
    <property type="entry name" value="WWE"/>
    <property type="match status" value="1"/>
</dbReference>
<dbReference type="STRING" id="5466.A0A4R8Q3J0"/>
<feature type="chain" id="PRO_5020814367" description="WWE domain-containing protein" evidence="1">
    <location>
        <begin position="31"/>
        <end position="345"/>
    </location>
</feature>